<dbReference type="Proteomes" id="UP000509623">
    <property type="component" value="Chromosome"/>
</dbReference>
<dbReference type="PANTHER" id="PTHR33169">
    <property type="entry name" value="PADR-FAMILY TRANSCRIPTIONAL REGULATOR"/>
    <property type="match status" value="1"/>
</dbReference>
<dbReference type="InterPro" id="IPR036388">
    <property type="entry name" value="WH-like_DNA-bd_sf"/>
</dbReference>
<evidence type="ECO:0000313" key="4">
    <source>
        <dbReference type="Proteomes" id="UP000501316"/>
    </source>
</evidence>
<dbReference type="SUPFAM" id="SSF46785">
    <property type="entry name" value="Winged helix' DNA-binding domain"/>
    <property type="match status" value="1"/>
</dbReference>
<reference evidence="3" key="2">
    <citation type="journal article" date="2021" name="Appl. Environ. Microbiol.">
        <title>Adaptability of a Caproate-Producing Bacterium Contributes to Its Dominance in an Anaerobic Fermentation System.</title>
        <authorList>
            <person name="Wang H."/>
            <person name="Gu Y."/>
            <person name="Zhou W."/>
            <person name="Zhao D."/>
            <person name="Qiao Z."/>
            <person name="Zheng J."/>
            <person name="Gao J."/>
            <person name="Chen X."/>
            <person name="Ren C."/>
            <person name="Xu Y."/>
        </authorList>
    </citation>
    <scope>NUCLEOTIDE SEQUENCE</scope>
    <source>
        <strain evidence="3">JNU-WLY1368</strain>
    </source>
</reference>
<name>A0A859DSY8_9FIRM</name>
<evidence type="ECO:0000313" key="3">
    <source>
        <dbReference type="EMBL" id="QKO31203.1"/>
    </source>
</evidence>
<dbReference type="RefSeq" id="WP_086035261.1">
    <property type="nucleotide sequence ID" value="NZ_CP046051.1"/>
</dbReference>
<dbReference type="KEGG" id="clf:GJQ69_07930"/>
<protein>
    <submittedName>
        <fullName evidence="2">PadR family transcriptional regulator</fullName>
    </submittedName>
</protein>
<dbReference type="Proteomes" id="UP000501316">
    <property type="component" value="Chromosome"/>
</dbReference>
<gene>
    <name evidence="2" type="ORF">GJQ69_07930</name>
    <name evidence="3" type="ORF">GKP14_05875</name>
</gene>
<feature type="domain" description="Transcription regulator PadR N-terminal" evidence="1">
    <location>
        <begin position="16"/>
        <end position="87"/>
    </location>
</feature>
<evidence type="ECO:0000313" key="5">
    <source>
        <dbReference type="Proteomes" id="UP000509623"/>
    </source>
</evidence>
<dbReference type="InterPro" id="IPR052509">
    <property type="entry name" value="Metal_resp_DNA-bind_regulator"/>
</dbReference>
<dbReference type="InterPro" id="IPR005149">
    <property type="entry name" value="Tscrpt_reg_PadR_N"/>
</dbReference>
<proteinExistence type="predicted"/>
<accession>A0A859DSY8</accession>
<dbReference type="AlphaFoldDB" id="A0A859DSY8"/>
<keyword evidence="5" id="KW-1185">Reference proteome</keyword>
<evidence type="ECO:0000259" key="1">
    <source>
        <dbReference type="Pfam" id="PF03551"/>
    </source>
</evidence>
<dbReference type="PANTHER" id="PTHR33169:SF14">
    <property type="entry name" value="TRANSCRIPTIONAL REGULATOR RV3488"/>
    <property type="match status" value="1"/>
</dbReference>
<evidence type="ECO:0000313" key="2">
    <source>
        <dbReference type="EMBL" id="QKN24814.1"/>
    </source>
</evidence>
<sequence length="109" mass="12760">MFDKSQLMRGTLEGCILKITSLKATYGYEIMENLRSFGFDEIKEGTIYPLLIRLENKSYITSEFRSSPLGPNRKYYSITSEGVHYLHDFEKYWGRVSISVNKILNWEAM</sequence>
<organism evidence="2 4">
    <name type="scientific">Caproicibacterium lactatifermentans</name>
    <dbReference type="NCBI Taxonomy" id="2666138"/>
    <lineage>
        <taxon>Bacteria</taxon>
        <taxon>Bacillati</taxon>
        <taxon>Bacillota</taxon>
        <taxon>Clostridia</taxon>
        <taxon>Eubacteriales</taxon>
        <taxon>Oscillospiraceae</taxon>
        <taxon>Caproicibacterium</taxon>
    </lineage>
</organism>
<reference evidence="4 5" key="1">
    <citation type="submission" date="2019-11" db="EMBL/GenBank/DDBJ databases">
        <authorList>
            <person name="Ren C."/>
            <person name="Wang H."/>
            <person name="Xu Y."/>
        </authorList>
    </citation>
    <scope>NUCLEOTIDE SEQUENCE [LARGE SCALE GENOMIC DNA]</scope>
    <source>
        <strain evidence="5">JNU-WLY1368</strain>
        <strain evidence="2 4">LBM 19010</strain>
    </source>
</reference>
<dbReference type="Pfam" id="PF03551">
    <property type="entry name" value="PadR"/>
    <property type="match status" value="1"/>
</dbReference>
<dbReference type="EMBL" id="CP046051">
    <property type="protein sequence ID" value="QKN24814.1"/>
    <property type="molecule type" value="Genomic_DNA"/>
</dbReference>
<dbReference type="Gene3D" id="1.10.10.10">
    <property type="entry name" value="Winged helix-like DNA-binding domain superfamily/Winged helix DNA-binding domain"/>
    <property type="match status" value="1"/>
</dbReference>
<dbReference type="EMBL" id="CP046161">
    <property type="protein sequence ID" value="QKO31203.1"/>
    <property type="molecule type" value="Genomic_DNA"/>
</dbReference>
<reference evidence="3" key="3">
    <citation type="journal article" date="2022" name="Int. J. Syst. Evol. Microbiol.">
        <title>Caproicibacterium lactatifermentans sp. nov., isolated from pit clay used for the production of Chinese strong aroma-type liquor.</title>
        <authorList>
            <person name="Wang H."/>
            <person name="Gu Y."/>
            <person name="Zhao D."/>
            <person name="Qiao Z."/>
            <person name="Zheng J."/>
            <person name="Gao J."/>
            <person name="Ren C."/>
            <person name="Xu Y."/>
        </authorList>
    </citation>
    <scope>NUCLEOTIDE SEQUENCE</scope>
    <source>
        <strain evidence="3">JNU-WLY1368</strain>
    </source>
</reference>
<dbReference type="InterPro" id="IPR036390">
    <property type="entry name" value="WH_DNA-bd_sf"/>
</dbReference>